<sequence length="218" mass="24324">MKIQIVLFIVFIVSTRAQSNNTSSTDLMNSEVKDAKFEISGKKILNIFNWFLSSFKSEDSFMGRCIGMARRLKFVMPFLLFKLGVIVTILGFLTLFSMKGLGIGLLLLMINAGGFFGKLASLKSGHDHGQKEYYIPQAPAPAVHLHVHKDGISHGHGYSHGHYEEAPTAWSDRVSQGLSESKTLGEKAELIDLYKRLGFNVNSAINRESTHNDIKKYL</sequence>
<keyword evidence="3" id="KW-1185">Reference proteome</keyword>
<evidence type="ECO:0000313" key="3">
    <source>
        <dbReference type="Proteomes" id="UP000695000"/>
    </source>
</evidence>
<dbReference type="Proteomes" id="UP000695000">
    <property type="component" value="Unplaced"/>
</dbReference>
<evidence type="ECO:0000256" key="2">
    <source>
        <dbReference type="SAM" id="SignalP"/>
    </source>
</evidence>
<keyword evidence="1" id="KW-0812">Transmembrane</keyword>
<feature type="chain" id="PRO_5045546722" evidence="2">
    <location>
        <begin position="18"/>
        <end position="218"/>
    </location>
</feature>
<dbReference type="RefSeq" id="XP_017782075.1">
    <property type="nucleotide sequence ID" value="XM_017926586.1"/>
</dbReference>
<protein>
    <submittedName>
        <fullName evidence="4">Uncharacterized protein LOC108566606</fullName>
    </submittedName>
</protein>
<feature type="signal peptide" evidence="2">
    <location>
        <begin position="1"/>
        <end position="17"/>
    </location>
</feature>
<evidence type="ECO:0000256" key="1">
    <source>
        <dbReference type="SAM" id="Phobius"/>
    </source>
</evidence>
<proteinExistence type="predicted"/>
<feature type="transmembrane region" description="Helical" evidence="1">
    <location>
        <begin position="101"/>
        <end position="121"/>
    </location>
</feature>
<feature type="transmembrane region" description="Helical" evidence="1">
    <location>
        <begin position="74"/>
        <end position="95"/>
    </location>
</feature>
<keyword evidence="1" id="KW-0472">Membrane</keyword>
<gene>
    <name evidence="4" type="primary">LOC108566606</name>
</gene>
<dbReference type="GeneID" id="108566606"/>
<keyword evidence="2" id="KW-0732">Signal</keyword>
<accession>A0ABM1N5H5</accession>
<feature type="non-terminal residue" evidence="4">
    <location>
        <position position="218"/>
    </location>
</feature>
<evidence type="ECO:0000313" key="4">
    <source>
        <dbReference type="RefSeq" id="XP_017782075.1"/>
    </source>
</evidence>
<reference evidence="4" key="1">
    <citation type="submission" date="2025-08" db="UniProtKB">
        <authorList>
            <consortium name="RefSeq"/>
        </authorList>
    </citation>
    <scope>IDENTIFICATION</scope>
    <source>
        <tissue evidence="4">Whole Larva</tissue>
    </source>
</reference>
<keyword evidence="1" id="KW-1133">Transmembrane helix</keyword>
<name>A0ABM1N5H5_NICVS</name>
<organism evidence="3 4">
    <name type="scientific">Nicrophorus vespilloides</name>
    <name type="common">Boreal carrion beetle</name>
    <dbReference type="NCBI Taxonomy" id="110193"/>
    <lineage>
        <taxon>Eukaryota</taxon>
        <taxon>Metazoa</taxon>
        <taxon>Ecdysozoa</taxon>
        <taxon>Arthropoda</taxon>
        <taxon>Hexapoda</taxon>
        <taxon>Insecta</taxon>
        <taxon>Pterygota</taxon>
        <taxon>Neoptera</taxon>
        <taxon>Endopterygota</taxon>
        <taxon>Coleoptera</taxon>
        <taxon>Polyphaga</taxon>
        <taxon>Staphyliniformia</taxon>
        <taxon>Silphidae</taxon>
        <taxon>Nicrophorinae</taxon>
        <taxon>Nicrophorus</taxon>
    </lineage>
</organism>